<dbReference type="InterPro" id="IPR002902">
    <property type="entry name" value="GNK2"/>
</dbReference>
<keyword evidence="5" id="KW-0812">Transmembrane</keyword>
<feature type="binding site" evidence="17">
    <location>
        <position position="325"/>
    </location>
    <ligand>
        <name>ATP</name>
        <dbReference type="ChEBI" id="CHEBI:30616"/>
    </ligand>
</feature>
<evidence type="ECO:0000256" key="5">
    <source>
        <dbReference type="ARBA" id="ARBA00022692"/>
    </source>
</evidence>
<evidence type="ECO:0000256" key="15">
    <source>
        <dbReference type="ARBA" id="ARBA00047899"/>
    </source>
</evidence>
<comment type="caution">
    <text evidence="22">The sequence shown here is derived from an EMBL/GenBank/DDBJ whole genome shotgun (WGS) entry which is preliminary data.</text>
</comment>
<dbReference type="FunFam" id="1.10.510.10:FF:001023">
    <property type="entry name" value="Os07g0541700 protein"/>
    <property type="match status" value="1"/>
</dbReference>
<evidence type="ECO:0000256" key="4">
    <source>
        <dbReference type="ARBA" id="ARBA00022679"/>
    </source>
</evidence>
<evidence type="ECO:0000256" key="13">
    <source>
        <dbReference type="ARBA" id="ARBA00023170"/>
    </source>
</evidence>
<protein>
    <recommendedName>
        <fullName evidence="2">non-specific serine/threonine protein kinase</fullName>
        <ecNumber evidence="2">2.7.11.1</ecNumber>
    </recommendedName>
</protein>
<dbReference type="InterPro" id="IPR011009">
    <property type="entry name" value="Kinase-like_dom_sf"/>
</dbReference>
<dbReference type="SUPFAM" id="SSF56112">
    <property type="entry name" value="Protein kinase-like (PK-like)"/>
    <property type="match status" value="1"/>
</dbReference>
<dbReference type="Gene3D" id="1.10.510.10">
    <property type="entry name" value="Transferase(Phosphotransferase) domain 1"/>
    <property type="match status" value="1"/>
</dbReference>
<feature type="domain" description="Gnk2-homologous" evidence="21">
    <location>
        <begin position="34"/>
        <end position="145"/>
    </location>
</feature>
<evidence type="ECO:0000256" key="19">
    <source>
        <dbReference type="SAM" id="SignalP"/>
    </source>
</evidence>
<dbReference type="Proteomes" id="UP000257109">
    <property type="component" value="Unassembled WGS sequence"/>
</dbReference>
<dbReference type="Pfam" id="PF01657">
    <property type="entry name" value="Stress-antifung"/>
    <property type="match status" value="2"/>
</dbReference>
<dbReference type="InterPro" id="IPR017441">
    <property type="entry name" value="Protein_kinase_ATP_BS"/>
</dbReference>
<comment type="subcellular location">
    <subcellularLocation>
        <location evidence="1">Membrane</location>
        <topology evidence="1">Single-pass membrane protein</topology>
    </subcellularLocation>
</comment>
<keyword evidence="7" id="KW-0677">Repeat</keyword>
<comment type="similarity">
    <text evidence="18">Belongs to the protein kinase superfamily.</text>
</comment>
<evidence type="ECO:0000259" key="20">
    <source>
        <dbReference type="PROSITE" id="PS50011"/>
    </source>
</evidence>
<dbReference type="InterPro" id="IPR038408">
    <property type="entry name" value="GNK2_sf"/>
</dbReference>
<dbReference type="Gene3D" id="3.30.200.20">
    <property type="entry name" value="Phosphorylase Kinase, domain 1"/>
    <property type="match status" value="1"/>
</dbReference>
<keyword evidence="9" id="KW-0418">Kinase</keyword>
<keyword evidence="14" id="KW-0325">Glycoprotein</keyword>
<comment type="catalytic activity">
    <reaction evidence="16">
        <text>L-seryl-[protein] + ATP = O-phospho-L-seryl-[protein] + ADP + H(+)</text>
        <dbReference type="Rhea" id="RHEA:17989"/>
        <dbReference type="Rhea" id="RHEA-COMP:9863"/>
        <dbReference type="Rhea" id="RHEA-COMP:11604"/>
        <dbReference type="ChEBI" id="CHEBI:15378"/>
        <dbReference type="ChEBI" id="CHEBI:29999"/>
        <dbReference type="ChEBI" id="CHEBI:30616"/>
        <dbReference type="ChEBI" id="CHEBI:83421"/>
        <dbReference type="ChEBI" id="CHEBI:456216"/>
        <dbReference type="EC" id="2.7.11.1"/>
    </reaction>
</comment>
<keyword evidence="4" id="KW-0808">Transferase</keyword>
<dbReference type="CDD" id="cd23509">
    <property type="entry name" value="Gnk2-like"/>
    <property type="match status" value="2"/>
</dbReference>
<reference evidence="22" key="1">
    <citation type="submission" date="2018-05" db="EMBL/GenBank/DDBJ databases">
        <title>Draft genome of Mucuna pruriens seed.</title>
        <authorList>
            <person name="Nnadi N.E."/>
            <person name="Vos R."/>
            <person name="Hasami M.H."/>
            <person name="Devisetty U.K."/>
            <person name="Aguiy J.C."/>
        </authorList>
    </citation>
    <scope>NUCLEOTIDE SEQUENCE [LARGE SCALE GENOMIC DNA]</scope>
    <source>
        <strain evidence="22">JCA_2017</strain>
    </source>
</reference>
<keyword evidence="8 17" id="KW-0547">Nucleotide-binding</keyword>
<evidence type="ECO:0000256" key="1">
    <source>
        <dbReference type="ARBA" id="ARBA00004167"/>
    </source>
</evidence>
<evidence type="ECO:0000256" key="9">
    <source>
        <dbReference type="ARBA" id="ARBA00022777"/>
    </source>
</evidence>
<gene>
    <name evidence="22" type="primary">CRK8</name>
    <name evidence="22" type="ORF">CR513_60428</name>
</gene>
<evidence type="ECO:0000256" key="3">
    <source>
        <dbReference type="ARBA" id="ARBA00022527"/>
    </source>
</evidence>
<dbReference type="PROSITE" id="PS51473">
    <property type="entry name" value="GNK2"/>
    <property type="match status" value="2"/>
</dbReference>
<dbReference type="EMBL" id="QJKJ01016187">
    <property type="protein sequence ID" value="RDX61357.1"/>
    <property type="molecule type" value="Genomic_DNA"/>
</dbReference>
<dbReference type="GO" id="GO:0005886">
    <property type="term" value="C:plasma membrane"/>
    <property type="evidence" value="ECO:0007669"/>
    <property type="project" value="TreeGrafter"/>
</dbReference>
<dbReference type="GO" id="GO:0005524">
    <property type="term" value="F:ATP binding"/>
    <property type="evidence" value="ECO:0007669"/>
    <property type="project" value="UniProtKB-UniRule"/>
</dbReference>
<evidence type="ECO:0000259" key="21">
    <source>
        <dbReference type="PROSITE" id="PS51473"/>
    </source>
</evidence>
<evidence type="ECO:0000256" key="16">
    <source>
        <dbReference type="ARBA" id="ARBA00048679"/>
    </source>
</evidence>
<name>A0A371E5U9_MUCPR</name>
<dbReference type="InterPro" id="IPR008271">
    <property type="entry name" value="Ser/Thr_kinase_AS"/>
</dbReference>
<dbReference type="PROSITE" id="PS50011">
    <property type="entry name" value="PROTEIN_KINASE_DOM"/>
    <property type="match status" value="1"/>
</dbReference>
<keyword evidence="23" id="KW-1185">Reference proteome</keyword>
<dbReference type="PANTHER" id="PTHR27002">
    <property type="entry name" value="RECEPTOR-LIKE SERINE/THREONINE-PROTEIN KINASE SD1-8"/>
    <property type="match status" value="1"/>
</dbReference>
<keyword evidence="13" id="KW-0675">Receptor</keyword>
<comment type="catalytic activity">
    <reaction evidence="15">
        <text>L-threonyl-[protein] + ATP = O-phospho-L-threonyl-[protein] + ADP + H(+)</text>
        <dbReference type="Rhea" id="RHEA:46608"/>
        <dbReference type="Rhea" id="RHEA-COMP:11060"/>
        <dbReference type="Rhea" id="RHEA-COMP:11605"/>
        <dbReference type="ChEBI" id="CHEBI:15378"/>
        <dbReference type="ChEBI" id="CHEBI:30013"/>
        <dbReference type="ChEBI" id="CHEBI:30616"/>
        <dbReference type="ChEBI" id="CHEBI:61977"/>
        <dbReference type="ChEBI" id="CHEBI:456216"/>
        <dbReference type="EC" id="2.7.11.1"/>
    </reaction>
</comment>
<organism evidence="22 23">
    <name type="scientific">Mucuna pruriens</name>
    <name type="common">Velvet bean</name>
    <name type="synonym">Dolichos pruriens</name>
    <dbReference type="NCBI Taxonomy" id="157652"/>
    <lineage>
        <taxon>Eukaryota</taxon>
        <taxon>Viridiplantae</taxon>
        <taxon>Streptophyta</taxon>
        <taxon>Embryophyta</taxon>
        <taxon>Tracheophyta</taxon>
        <taxon>Spermatophyta</taxon>
        <taxon>Magnoliopsida</taxon>
        <taxon>eudicotyledons</taxon>
        <taxon>Gunneridae</taxon>
        <taxon>Pentapetalae</taxon>
        <taxon>rosids</taxon>
        <taxon>fabids</taxon>
        <taxon>Fabales</taxon>
        <taxon>Fabaceae</taxon>
        <taxon>Papilionoideae</taxon>
        <taxon>50 kb inversion clade</taxon>
        <taxon>NPAAA clade</taxon>
        <taxon>indigoferoid/millettioid clade</taxon>
        <taxon>Phaseoleae</taxon>
        <taxon>Mucuna</taxon>
    </lineage>
</organism>
<proteinExistence type="inferred from homology"/>
<feature type="chain" id="PRO_5016852528" description="non-specific serine/threonine protein kinase" evidence="19">
    <location>
        <begin position="27"/>
        <end position="405"/>
    </location>
</feature>
<feature type="domain" description="Gnk2-homologous" evidence="21">
    <location>
        <begin position="151"/>
        <end position="261"/>
    </location>
</feature>
<dbReference type="Gene3D" id="3.30.430.20">
    <property type="entry name" value="Gnk2 domain, C-X8-C-X2-C motif"/>
    <property type="match status" value="2"/>
</dbReference>
<evidence type="ECO:0000313" key="23">
    <source>
        <dbReference type="Proteomes" id="UP000257109"/>
    </source>
</evidence>
<feature type="non-terminal residue" evidence="22">
    <location>
        <position position="1"/>
    </location>
</feature>
<evidence type="ECO:0000256" key="8">
    <source>
        <dbReference type="ARBA" id="ARBA00022741"/>
    </source>
</evidence>
<sequence>MHSCRFSALLIPIILSIITLVKDATATYISYPPPPPYYNCSSRSTYAPNSTFQTNLETVLSWLSSNATTTAQIYNTSVTDNNDSSNTVYGFFTCGLFMIRVEDGKQSCKECVTNLTTAVPKLCPVAKEAILWADNCFVHYSNRYFLSTVEESPKLVFVNEQDYVGQVGHFNSILWDTMNDVRNRTANAPIGSARYDYKSVNTTANETLYVMEWCIPYLSSDNCRWCLGDAIAEIPTTCCRGKTGGRVIYPSCSVRYELYPFYHLLTSDTPPSVGDEVAILESLWFDFAEIESATNKFAKENMIGKGGFGEVYKGVLSNGQEIAVKRLLGSSGQGEVEFKNEIIKGIARGILYLHEDSRLKIIHRDLKPSNVLLDSNMNPKISDFGIARIVATDNMEENTHRIVGT</sequence>
<dbReference type="GO" id="GO:0042742">
    <property type="term" value="P:defense response to bacterium"/>
    <property type="evidence" value="ECO:0007669"/>
    <property type="project" value="TreeGrafter"/>
</dbReference>
<keyword evidence="3 18" id="KW-0723">Serine/threonine-protein kinase</keyword>
<evidence type="ECO:0000256" key="6">
    <source>
        <dbReference type="ARBA" id="ARBA00022729"/>
    </source>
</evidence>
<dbReference type="PROSITE" id="PS00107">
    <property type="entry name" value="PROTEIN_KINASE_ATP"/>
    <property type="match status" value="1"/>
</dbReference>
<dbReference type="InterPro" id="IPR000719">
    <property type="entry name" value="Prot_kinase_dom"/>
</dbReference>
<evidence type="ECO:0000256" key="2">
    <source>
        <dbReference type="ARBA" id="ARBA00012513"/>
    </source>
</evidence>
<feature type="domain" description="Protein kinase" evidence="20">
    <location>
        <begin position="232"/>
        <end position="405"/>
    </location>
</feature>
<accession>A0A371E5U9</accession>
<dbReference type="Pfam" id="PF00069">
    <property type="entry name" value="Pkinase"/>
    <property type="match status" value="1"/>
</dbReference>
<dbReference type="AlphaFoldDB" id="A0A371E5U9"/>
<dbReference type="GO" id="GO:0004674">
    <property type="term" value="F:protein serine/threonine kinase activity"/>
    <property type="evidence" value="ECO:0007669"/>
    <property type="project" value="UniProtKB-KW"/>
</dbReference>
<evidence type="ECO:0000256" key="7">
    <source>
        <dbReference type="ARBA" id="ARBA00022737"/>
    </source>
</evidence>
<evidence type="ECO:0000256" key="18">
    <source>
        <dbReference type="RuleBase" id="RU000304"/>
    </source>
</evidence>
<dbReference type="OrthoDB" id="2015071at2759"/>
<keyword evidence="12" id="KW-0472">Membrane</keyword>
<evidence type="ECO:0000256" key="11">
    <source>
        <dbReference type="ARBA" id="ARBA00022989"/>
    </source>
</evidence>
<keyword evidence="10 17" id="KW-0067">ATP-binding</keyword>
<keyword evidence="6 19" id="KW-0732">Signal</keyword>
<dbReference type="PANTHER" id="PTHR27002:SF1108">
    <property type="entry name" value="CYSTEINE-RICH RECEPTOR-KINASE-LIKE PROTEIN"/>
    <property type="match status" value="1"/>
</dbReference>
<evidence type="ECO:0000313" key="22">
    <source>
        <dbReference type="EMBL" id="RDX61357.1"/>
    </source>
</evidence>
<dbReference type="EC" id="2.7.11.1" evidence="2"/>
<evidence type="ECO:0000256" key="12">
    <source>
        <dbReference type="ARBA" id="ARBA00023136"/>
    </source>
</evidence>
<evidence type="ECO:0000256" key="14">
    <source>
        <dbReference type="ARBA" id="ARBA00023180"/>
    </source>
</evidence>
<evidence type="ECO:0000256" key="10">
    <source>
        <dbReference type="ARBA" id="ARBA00022840"/>
    </source>
</evidence>
<evidence type="ECO:0000256" key="17">
    <source>
        <dbReference type="PROSITE-ProRule" id="PRU10141"/>
    </source>
</evidence>
<feature type="signal peptide" evidence="19">
    <location>
        <begin position="1"/>
        <end position="26"/>
    </location>
</feature>
<keyword evidence="11" id="KW-1133">Transmembrane helix</keyword>
<dbReference type="PROSITE" id="PS00108">
    <property type="entry name" value="PROTEIN_KINASE_ST"/>
    <property type="match status" value="1"/>
</dbReference>